<feature type="compositionally biased region" description="Polar residues" evidence="1">
    <location>
        <begin position="232"/>
        <end position="244"/>
    </location>
</feature>
<proteinExistence type="predicted"/>
<reference evidence="2" key="1">
    <citation type="submission" date="2021-08" db="EMBL/GenBank/DDBJ databases">
        <title>WGS assembly of Ceratopteris richardii.</title>
        <authorList>
            <person name="Marchant D.B."/>
            <person name="Chen G."/>
            <person name="Jenkins J."/>
            <person name="Shu S."/>
            <person name="Leebens-Mack J."/>
            <person name="Grimwood J."/>
            <person name="Schmutz J."/>
            <person name="Soltis P."/>
            <person name="Soltis D."/>
            <person name="Chen Z.-H."/>
        </authorList>
    </citation>
    <scope>NUCLEOTIDE SEQUENCE</scope>
    <source>
        <strain evidence="2">Whitten #5841</strain>
        <tissue evidence="2">Leaf</tissue>
    </source>
</reference>
<dbReference type="EMBL" id="CM035412">
    <property type="protein sequence ID" value="KAH7433547.1"/>
    <property type="molecule type" value="Genomic_DNA"/>
</dbReference>
<gene>
    <name evidence="2" type="ORF">KP509_07G074500</name>
</gene>
<feature type="region of interest" description="Disordered" evidence="1">
    <location>
        <begin position="214"/>
        <end position="244"/>
    </location>
</feature>
<feature type="compositionally biased region" description="Pro residues" evidence="1">
    <location>
        <begin position="12"/>
        <end position="21"/>
    </location>
</feature>
<dbReference type="Proteomes" id="UP000825935">
    <property type="component" value="Chromosome 7"/>
</dbReference>
<evidence type="ECO:0000313" key="2">
    <source>
        <dbReference type="EMBL" id="KAH7433547.1"/>
    </source>
</evidence>
<accession>A0A8T2UC71</accession>
<feature type="compositionally biased region" description="Basic residues" evidence="1">
    <location>
        <begin position="28"/>
        <end position="37"/>
    </location>
</feature>
<organism evidence="2 3">
    <name type="scientific">Ceratopteris richardii</name>
    <name type="common">Triangle waterfern</name>
    <dbReference type="NCBI Taxonomy" id="49495"/>
    <lineage>
        <taxon>Eukaryota</taxon>
        <taxon>Viridiplantae</taxon>
        <taxon>Streptophyta</taxon>
        <taxon>Embryophyta</taxon>
        <taxon>Tracheophyta</taxon>
        <taxon>Polypodiopsida</taxon>
        <taxon>Polypodiidae</taxon>
        <taxon>Polypodiales</taxon>
        <taxon>Pteridineae</taxon>
        <taxon>Pteridaceae</taxon>
        <taxon>Parkerioideae</taxon>
        <taxon>Ceratopteris</taxon>
    </lineage>
</organism>
<dbReference type="OrthoDB" id="1919336at2759"/>
<protein>
    <submittedName>
        <fullName evidence="2">Uncharacterized protein</fullName>
    </submittedName>
</protein>
<evidence type="ECO:0000256" key="1">
    <source>
        <dbReference type="SAM" id="MobiDB-lite"/>
    </source>
</evidence>
<dbReference type="AlphaFoldDB" id="A0A8T2UC71"/>
<evidence type="ECO:0000313" key="3">
    <source>
        <dbReference type="Proteomes" id="UP000825935"/>
    </source>
</evidence>
<sequence>MSEENFILTVPTLPPPPPPPELGAVIPPKRKKGRPPKNRNLIPGGEDITVPPQPLKMDGRGRKPKRKNGDIDWLPVDNGFVGQKVHGVLDGSFDAADTAAVSPVVAPVVSGSVEWVATGNHHAEDSFSPLKFINRNEQTAPSLSSPEKHAASSSLLSSVAPPIVHANVERLPAGTACAENALLPVKVEKPLEPTTMELGMIPCIEATRHENDAPFSVQSYASENKMDHPEQNLPSQSSSQCHVP</sequence>
<name>A0A8T2UC71_CERRI</name>
<comment type="caution">
    <text evidence="2">The sequence shown here is derived from an EMBL/GenBank/DDBJ whole genome shotgun (WGS) entry which is preliminary data.</text>
</comment>
<feature type="region of interest" description="Disordered" evidence="1">
    <location>
        <begin position="1"/>
        <end position="71"/>
    </location>
</feature>
<keyword evidence="3" id="KW-1185">Reference proteome</keyword>